<protein>
    <recommendedName>
        <fullName evidence="1">Integrase catalytic domain-containing protein</fullName>
    </recommendedName>
</protein>
<reference evidence="2" key="2">
    <citation type="submission" date="2025-05" db="UniProtKB">
        <authorList>
            <consortium name="EnsemblMetazoa"/>
        </authorList>
    </citation>
    <scope>IDENTIFICATION</scope>
    <source>
        <strain evidence="2">Foshan</strain>
    </source>
</reference>
<dbReference type="InterPro" id="IPR040676">
    <property type="entry name" value="DUF5641"/>
</dbReference>
<dbReference type="InterPro" id="IPR001584">
    <property type="entry name" value="Integrase_cat-core"/>
</dbReference>
<dbReference type="InterPro" id="IPR036397">
    <property type="entry name" value="RNaseH_sf"/>
</dbReference>
<dbReference type="PANTHER" id="PTHR47331:SF1">
    <property type="entry name" value="GAG-LIKE PROTEIN"/>
    <property type="match status" value="1"/>
</dbReference>
<feature type="domain" description="Integrase catalytic" evidence="1">
    <location>
        <begin position="14"/>
        <end position="206"/>
    </location>
</feature>
<organism evidence="2 3">
    <name type="scientific">Aedes albopictus</name>
    <name type="common">Asian tiger mosquito</name>
    <name type="synonym">Stegomyia albopicta</name>
    <dbReference type="NCBI Taxonomy" id="7160"/>
    <lineage>
        <taxon>Eukaryota</taxon>
        <taxon>Metazoa</taxon>
        <taxon>Ecdysozoa</taxon>
        <taxon>Arthropoda</taxon>
        <taxon>Hexapoda</taxon>
        <taxon>Insecta</taxon>
        <taxon>Pterygota</taxon>
        <taxon>Neoptera</taxon>
        <taxon>Endopterygota</taxon>
        <taxon>Diptera</taxon>
        <taxon>Nematocera</taxon>
        <taxon>Culicoidea</taxon>
        <taxon>Culicidae</taxon>
        <taxon>Culicinae</taxon>
        <taxon>Aedini</taxon>
        <taxon>Aedes</taxon>
        <taxon>Stegomyia</taxon>
    </lineage>
</organism>
<evidence type="ECO:0000313" key="3">
    <source>
        <dbReference type="Proteomes" id="UP000069940"/>
    </source>
</evidence>
<dbReference type="Proteomes" id="UP000069940">
    <property type="component" value="Unassembled WGS sequence"/>
</dbReference>
<dbReference type="InterPro" id="IPR012337">
    <property type="entry name" value="RNaseH-like_sf"/>
</dbReference>
<dbReference type="EnsemblMetazoa" id="AALFPA23_004220.R5061">
    <property type="protein sequence ID" value="AALFPA23_004220.P5061"/>
    <property type="gene ID" value="AALFPA23_004220"/>
</dbReference>
<dbReference type="RefSeq" id="XP_062703976.1">
    <property type="nucleotide sequence ID" value="XM_062847992.1"/>
</dbReference>
<sequence>MQQQMGELPAARVTVSRPFSKAGVDFFGPVYLRAGRGRTPTKAYVAIFVCMATKAVHMELVSDLSTERFLQALRRFFARRGRCTDIYSDNGTNFVGARNQIRELFDLLKEKTHRETVAKECVNEGIYWHFNPPSAPHFGGLWEAAVRSAKFHLLRVVGSNPVHQEDFVTLLTQVEACMNSRPMTSLSDDPLDLEPLTPAHFLVGGSLLSMPDPDLSDVQLNRLTRFQLVQRQLQDFWRRWRREYLSQLQARSKHWQPAVDVQVGRLVVVGESNQPPTQWKMGRIQEMHPGEDGVTRVVTVRTSTGSLKRPLVKLCLLPMQDQDK</sequence>
<evidence type="ECO:0000313" key="2">
    <source>
        <dbReference type="EnsemblMetazoa" id="AALFPA23_004220.P5061"/>
    </source>
</evidence>
<dbReference type="PANTHER" id="PTHR47331">
    <property type="entry name" value="PHD-TYPE DOMAIN-CONTAINING PROTEIN"/>
    <property type="match status" value="1"/>
</dbReference>
<dbReference type="Gene3D" id="3.30.420.10">
    <property type="entry name" value="Ribonuclease H-like superfamily/Ribonuclease H"/>
    <property type="match status" value="1"/>
</dbReference>
<dbReference type="PROSITE" id="PS50994">
    <property type="entry name" value="INTEGRASE"/>
    <property type="match status" value="1"/>
</dbReference>
<name>A0ABM1XZ82_AEDAL</name>
<proteinExistence type="predicted"/>
<reference evidence="3" key="1">
    <citation type="journal article" date="2015" name="Proc. Natl. Acad. Sci. U.S.A.">
        <title>Genome sequence of the Asian Tiger mosquito, Aedes albopictus, reveals insights into its biology, genetics, and evolution.</title>
        <authorList>
            <person name="Chen X.G."/>
            <person name="Jiang X."/>
            <person name="Gu J."/>
            <person name="Xu M."/>
            <person name="Wu Y."/>
            <person name="Deng Y."/>
            <person name="Zhang C."/>
            <person name="Bonizzoni M."/>
            <person name="Dermauw W."/>
            <person name="Vontas J."/>
            <person name="Armbruster P."/>
            <person name="Huang X."/>
            <person name="Yang Y."/>
            <person name="Zhang H."/>
            <person name="He W."/>
            <person name="Peng H."/>
            <person name="Liu Y."/>
            <person name="Wu K."/>
            <person name="Chen J."/>
            <person name="Lirakis M."/>
            <person name="Topalis P."/>
            <person name="Van Leeuwen T."/>
            <person name="Hall A.B."/>
            <person name="Jiang X."/>
            <person name="Thorpe C."/>
            <person name="Mueller R.L."/>
            <person name="Sun C."/>
            <person name="Waterhouse R.M."/>
            <person name="Yan G."/>
            <person name="Tu Z.J."/>
            <person name="Fang X."/>
            <person name="James A.A."/>
        </authorList>
    </citation>
    <scope>NUCLEOTIDE SEQUENCE [LARGE SCALE GENOMIC DNA]</scope>
    <source>
        <strain evidence="3">Foshan</strain>
    </source>
</reference>
<dbReference type="SUPFAM" id="SSF53098">
    <property type="entry name" value="Ribonuclease H-like"/>
    <property type="match status" value="1"/>
</dbReference>
<accession>A0ABM1XZ82</accession>
<keyword evidence="3" id="KW-1185">Reference proteome</keyword>
<dbReference type="Pfam" id="PF18701">
    <property type="entry name" value="DUF5641"/>
    <property type="match status" value="1"/>
</dbReference>
<evidence type="ECO:0000259" key="1">
    <source>
        <dbReference type="PROSITE" id="PS50994"/>
    </source>
</evidence>
<dbReference type="GeneID" id="134286381"/>